<gene>
    <name evidence="2" type="ORF">CU097_003557</name>
</gene>
<dbReference type="EMBL" id="PJQL01003113">
    <property type="protein sequence ID" value="RCH82183.1"/>
    <property type="molecule type" value="Genomic_DNA"/>
</dbReference>
<protein>
    <submittedName>
        <fullName evidence="2">Uncharacterized protein</fullName>
    </submittedName>
</protein>
<evidence type="ECO:0000313" key="2">
    <source>
        <dbReference type="EMBL" id="RCH82183.1"/>
    </source>
</evidence>
<accession>A0A367IWW1</accession>
<dbReference type="AlphaFoldDB" id="A0A367IWW1"/>
<sequence length="126" mass="14617">MDVDLPEAKDVQLREPDDRHRLAHYTDRISFLSRLPLFTNALNMSPRLALELYPSNVLCQILTQSWSKEIPPLPSTVLSHAADYHSQIRTMSVSSLCHPQLVRQRRRNKGHNYPNKKTQKTISRVM</sequence>
<feature type="region of interest" description="Disordered" evidence="1">
    <location>
        <begin position="105"/>
        <end position="126"/>
    </location>
</feature>
<reference evidence="2 3" key="1">
    <citation type="journal article" date="2018" name="G3 (Bethesda)">
        <title>Phylogenetic and Phylogenomic Definition of Rhizopus Species.</title>
        <authorList>
            <person name="Gryganskyi A.P."/>
            <person name="Golan J."/>
            <person name="Dolatabadi S."/>
            <person name="Mondo S."/>
            <person name="Robb S."/>
            <person name="Idnurm A."/>
            <person name="Muszewska A."/>
            <person name="Steczkiewicz K."/>
            <person name="Masonjones S."/>
            <person name="Liao H.L."/>
            <person name="Gajdeczka M.T."/>
            <person name="Anike F."/>
            <person name="Vuek A."/>
            <person name="Anishchenko I.M."/>
            <person name="Voigt K."/>
            <person name="de Hoog G.S."/>
            <person name="Smith M.E."/>
            <person name="Heitman J."/>
            <person name="Vilgalys R."/>
            <person name="Stajich J.E."/>
        </authorList>
    </citation>
    <scope>NUCLEOTIDE SEQUENCE [LARGE SCALE GENOMIC DNA]</scope>
    <source>
        <strain evidence="2 3">CBS 357.93</strain>
    </source>
</reference>
<proteinExistence type="predicted"/>
<comment type="caution">
    <text evidence="2">The sequence shown here is derived from an EMBL/GenBank/DDBJ whole genome shotgun (WGS) entry which is preliminary data.</text>
</comment>
<keyword evidence="3" id="KW-1185">Reference proteome</keyword>
<evidence type="ECO:0000313" key="3">
    <source>
        <dbReference type="Proteomes" id="UP000252139"/>
    </source>
</evidence>
<dbReference type="Proteomes" id="UP000252139">
    <property type="component" value="Unassembled WGS sequence"/>
</dbReference>
<name>A0A367IWW1_RHIAZ</name>
<organism evidence="2 3">
    <name type="scientific">Rhizopus azygosporus</name>
    <name type="common">Rhizopus microsporus var. azygosporus</name>
    <dbReference type="NCBI Taxonomy" id="86630"/>
    <lineage>
        <taxon>Eukaryota</taxon>
        <taxon>Fungi</taxon>
        <taxon>Fungi incertae sedis</taxon>
        <taxon>Mucoromycota</taxon>
        <taxon>Mucoromycotina</taxon>
        <taxon>Mucoromycetes</taxon>
        <taxon>Mucorales</taxon>
        <taxon>Mucorineae</taxon>
        <taxon>Rhizopodaceae</taxon>
        <taxon>Rhizopus</taxon>
    </lineage>
</organism>
<evidence type="ECO:0000256" key="1">
    <source>
        <dbReference type="SAM" id="MobiDB-lite"/>
    </source>
</evidence>